<sequence length="81" mass="9326">MAKNLKVKYDGFVIKFVSGEFEAETLSEVINKIAKDNPGIMLLNQEITFPNGNTTIKNYKDIRIPFLPESFPYYIASKEEY</sequence>
<evidence type="ECO:0000313" key="1">
    <source>
        <dbReference type="EMBL" id="KKL95547.1"/>
    </source>
</evidence>
<protein>
    <submittedName>
        <fullName evidence="1">Uncharacterized protein</fullName>
    </submittedName>
</protein>
<comment type="caution">
    <text evidence="1">The sequence shown here is derived from an EMBL/GenBank/DDBJ whole genome shotgun (WGS) entry which is preliminary data.</text>
</comment>
<dbReference type="AlphaFoldDB" id="A0A0F9J8U1"/>
<proteinExistence type="predicted"/>
<accession>A0A0F9J8U1</accession>
<gene>
    <name evidence="1" type="ORF">LCGC14_1853510</name>
</gene>
<organism evidence="1">
    <name type="scientific">marine sediment metagenome</name>
    <dbReference type="NCBI Taxonomy" id="412755"/>
    <lineage>
        <taxon>unclassified sequences</taxon>
        <taxon>metagenomes</taxon>
        <taxon>ecological metagenomes</taxon>
    </lineage>
</organism>
<dbReference type="EMBL" id="LAZR01018649">
    <property type="protein sequence ID" value="KKL95547.1"/>
    <property type="molecule type" value="Genomic_DNA"/>
</dbReference>
<name>A0A0F9J8U1_9ZZZZ</name>
<reference evidence="1" key="1">
    <citation type="journal article" date="2015" name="Nature">
        <title>Complex archaea that bridge the gap between prokaryotes and eukaryotes.</title>
        <authorList>
            <person name="Spang A."/>
            <person name="Saw J.H."/>
            <person name="Jorgensen S.L."/>
            <person name="Zaremba-Niedzwiedzka K."/>
            <person name="Martijn J."/>
            <person name="Lind A.E."/>
            <person name="van Eijk R."/>
            <person name="Schleper C."/>
            <person name="Guy L."/>
            <person name="Ettema T.J."/>
        </authorList>
    </citation>
    <scope>NUCLEOTIDE SEQUENCE</scope>
</reference>